<keyword evidence="3" id="KW-1185">Reference proteome</keyword>
<comment type="caution">
    <text evidence="2">The sequence shown here is derived from an EMBL/GenBank/DDBJ whole genome shotgun (WGS) entry which is preliminary data.</text>
</comment>
<accession>A0A8J3T3K6</accession>
<dbReference type="AlphaFoldDB" id="A0A8J3T3K6"/>
<evidence type="ECO:0000313" key="3">
    <source>
        <dbReference type="Proteomes" id="UP000634476"/>
    </source>
</evidence>
<reference evidence="2" key="1">
    <citation type="submission" date="2021-01" db="EMBL/GenBank/DDBJ databases">
        <title>Whole genome shotgun sequence of Planobispora takensis NBRC 109077.</title>
        <authorList>
            <person name="Komaki H."/>
            <person name="Tamura T."/>
        </authorList>
    </citation>
    <scope>NUCLEOTIDE SEQUENCE</scope>
    <source>
        <strain evidence="2">NBRC 109077</strain>
    </source>
</reference>
<feature type="domain" description="Transcriptional regulator TetR C-terminal Firmicutes type" evidence="1">
    <location>
        <begin position="12"/>
        <end position="75"/>
    </location>
</feature>
<dbReference type="RefSeq" id="WP_239131548.1">
    <property type="nucleotide sequence ID" value="NZ_BOOK01000076.1"/>
</dbReference>
<proteinExistence type="predicted"/>
<evidence type="ECO:0000313" key="2">
    <source>
        <dbReference type="EMBL" id="GII05699.1"/>
    </source>
</evidence>
<organism evidence="2 3">
    <name type="scientific">Planobispora takensis</name>
    <dbReference type="NCBI Taxonomy" id="1367882"/>
    <lineage>
        <taxon>Bacteria</taxon>
        <taxon>Bacillati</taxon>
        <taxon>Actinomycetota</taxon>
        <taxon>Actinomycetes</taxon>
        <taxon>Streptosporangiales</taxon>
        <taxon>Streptosporangiaceae</taxon>
        <taxon>Planobispora</taxon>
    </lineage>
</organism>
<protein>
    <recommendedName>
        <fullName evidence="1">Transcriptional regulator TetR C-terminal Firmicutes type domain-containing protein</fullName>
    </recommendedName>
</protein>
<sequence>MGPQGSARVVAHIRRRIAEVIHDHMARADAGDLPQGVPHDVPHDVTAAFIAGALVGVAVDWLQDRCPRSPAQMAAVTWPLLNAHYRLGARD</sequence>
<dbReference type="InterPro" id="IPR039532">
    <property type="entry name" value="TetR_C_Firmicutes"/>
</dbReference>
<dbReference type="EMBL" id="BOOK01000076">
    <property type="protein sequence ID" value="GII05699.1"/>
    <property type="molecule type" value="Genomic_DNA"/>
</dbReference>
<name>A0A8J3T3K6_9ACTN</name>
<dbReference type="Proteomes" id="UP000634476">
    <property type="component" value="Unassembled WGS sequence"/>
</dbReference>
<evidence type="ECO:0000259" key="1">
    <source>
        <dbReference type="Pfam" id="PF14278"/>
    </source>
</evidence>
<dbReference type="Gene3D" id="1.10.357.10">
    <property type="entry name" value="Tetracycline Repressor, domain 2"/>
    <property type="match status" value="1"/>
</dbReference>
<dbReference type="Pfam" id="PF14278">
    <property type="entry name" value="TetR_C_8"/>
    <property type="match status" value="1"/>
</dbReference>
<gene>
    <name evidence="2" type="ORF">Pta02_77070</name>
</gene>